<comment type="caution">
    <text evidence="1">The sequence shown here is derived from an EMBL/GenBank/DDBJ whole genome shotgun (WGS) entry which is preliminary data.</text>
</comment>
<sequence length="127" mass="14276">MCTDFSIISWNVCGGTNKIRKRHHKELARRYRPSLFALLEIHVNFLSGYTLVAFSKAQGYAGGIWIISSISYVSLSTLDITRQCVTIQVSMGSSSWFLSAVYISPIPGVQLQLWDYLNTIKLKVQGL</sequence>
<evidence type="ECO:0000313" key="2">
    <source>
        <dbReference type="Proteomes" id="UP000006729"/>
    </source>
</evidence>
<dbReference type="EMBL" id="CM009306">
    <property type="protein sequence ID" value="KAI9379257.1"/>
    <property type="molecule type" value="Genomic_DNA"/>
</dbReference>
<proteinExistence type="predicted"/>
<keyword evidence="2" id="KW-1185">Reference proteome</keyword>
<reference evidence="1 2" key="1">
    <citation type="journal article" date="2006" name="Science">
        <title>The genome of black cottonwood, Populus trichocarpa (Torr. &amp; Gray).</title>
        <authorList>
            <person name="Tuskan G.A."/>
            <person name="Difazio S."/>
            <person name="Jansson S."/>
            <person name="Bohlmann J."/>
            <person name="Grigoriev I."/>
            <person name="Hellsten U."/>
            <person name="Putnam N."/>
            <person name="Ralph S."/>
            <person name="Rombauts S."/>
            <person name="Salamov A."/>
            <person name="Schein J."/>
            <person name="Sterck L."/>
            <person name="Aerts A."/>
            <person name="Bhalerao R.R."/>
            <person name="Bhalerao R.P."/>
            <person name="Blaudez D."/>
            <person name="Boerjan W."/>
            <person name="Brun A."/>
            <person name="Brunner A."/>
            <person name="Busov V."/>
            <person name="Campbell M."/>
            <person name="Carlson J."/>
            <person name="Chalot M."/>
            <person name="Chapman J."/>
            <person name="Chen G.L."/>
            <person name="Cooper D."/>
            <person name="Coutinho P.M."/>
            <person name="Couturier J."/>
            <person name="Covert S."/>
            <person name="Cronk Q."/>
            <person name="Cunningham R."/>
            <person name="Davis J."/>
            <person name="Degroeve S."/>
            <person name="Dejardin A."/>
            <person name="Depamphilis C."/>
            <person name="Detter J."/>
            <person name="Dirks B."/>
            <person name="Dubchak I."/>
            <person name="Duplessis S."/>
            <person name="Ehlting J."/>
            <person name="Ellis B."/>
            <person name="Gendler K."/>
            <person name="Goodstein D."/>
            <person name="Gribskov M."/>
            <person name="Grimwood J."/>
            <person name="Groover A."/>
            <person name="Gunter L."/>
            <person name="Hamberger B."/>
            <person name="Heinze B."/>
            <person name="Helariutta Y."/>
            <person name="Henrissat B."/>
            <person name="Holligan D."/>
            <person name="Holt R."/>
            <person name="Huang W."/>
            <person name="Islam-Faridi N."/>
            <person name="Jones S."/>
            <person name="Jones-Rhoades M."/>
            <person name="Jorgensen R."/>
            <person name="Joshi C."/>
            <person name="Kangasjarvi J."/>
            <person name="Karlsson J."/>
            <person name="Kelleher C."/>
            <person name="Kirkpatrick R."/>
            <person name="Kirst M."/>
            <person name="Kohler A."/>
            <person name="Kalluri U."/>
            <person name="Larimer F."/>
            <person name="Leebens-Mack J."/>
            <person name="Leple J.C."/>
            <person name="Locascio P."/>
            <person name="Lou Y."/>
            <person name="Lucas S."/>
            <person name="Martin F."/>
            <person name="Montanini B."/>
            <person name="Napoli C."/>
            <person name="Nelson D.R."/>
            <person name="Nelson C."/>
            <person name="Nieminen K."/>
            <person name="Nilsson O."/>
            <person name="Pereda V."/>
            <person name="Peter G."/>
            <person name="Philippe R."/>
            <person name="Pilate G."/>
            <person name="Poliakov A."/>
            <person name="Razumovskaya J."/>
            <person name="Richardson P."/>
            <person name="Rinaldi C."/>
            <person name="Ritland K."/>
            <person name="Rouze P."/>
            <person name="Ryaboy D."/>
            <person name="Schmutz J."/>
            <person name="Schrader J."/>
            <person name="Segerman B."/>
            <person name="Shin H."/>
            <person name="Siddiqui A."/>
            <person name="Sterky F."/>
            <person name="Terry A."/>
            <person name="Tsai C.J."/>
            <person name="Uberbacher E."/>
            <person name="Unneberg P."/>
            <person name="Vahala J."/>
            <person name="Wall K."/>
            <person name="Wessler S."/>
            <person name="Yang G."/>
            <person name="Yin T."/>
            <person name="Douglas C."/>
            <person name="Marra M."/>
            <person name="Sandberg G."/>
            <person name="Van de Peer Y."/>
            <person name="Rokhsar D."/>
        </authorList>
    </citation>
    <scope>NUCLEOTIDE SEQUENCE [LARGE SCALE GENOMIC DNA]</scope>
    <source>
        <strain evidence="2">cv. Nisqually</strain>
    </source>
</reference>
<accession>A0ACC0RQZ7</accession>
<evidence type="ECO:0000313" key="1">
    <source>
        <dbReference type="EMBL" id="KAI9379257.1"/>
    </source>
</evidence>
<protein>
    <submittedName>
        <fullName evidence="1">Uncharacterized protein</fullName>
    </submittedName>
</protein>
<organism evidence="1 2">
    <name type="scientific">Populus trichocarpa</name>
    <name type="common">Western balsam poplar</name>
    <name type="synonym">Populus balsamifera subsp. trichocarpa</name>
    <dbReference type="NCBI Taxonomy" id="3694"/>
    <lineage>
        <taxon>Eukaryota</taxon>
        <taxon>Viridiplantae</taxon>
        <taxon>Streptophyta</taxon>
        <taxon>Embryophyta</taxon>
        <taxon>Tracheophyta</taxon>
        <taxon>Spermatophyta</taxon>
        <taxon>Magnoliopsida</taxon>
        <taxon>eudicotyledons</taxon>
        <taxon>Gunneridae</taxon>
        <taxon>Pentapetalae</taxon>
        <taxon>rosids</taxon>
        <taxon>fabids</taxon>
        <taxon>Malpighiales</taxon>
        <taxon>Salicaceae</taxon>
        <taxon>Saliceae</taxon>
        <taxon>Populus</taxon>
    </lineage>
</organism>
<gene>
    <name evidence="1" type="ORF">POPTR_017G065250v4</name>
</gene>
<name>A0ACC0RQZ7_POPTR</name>
<dbReference type="Proteomes" id="UP000006729">
    <property type="component" value="Chromosome 17"/>
</dbReference>